<keyword evidence="7" id="KW-1185">Reference proteome</keyword>
<dbReference type="AlphaFoldDB" id="A0A3A6QHT0"/>
<dbReference type="InterPro" id="IPR058163">
    <property type="entry name" value="LysR-type_TF_proteobact-type"/>
</dbReference>
<dbReference type="SUPFAM" id="SSF53850">
    <property type="entry name" value="Periplasmic binding protein-like II"/>
    <property type="match status" value="1"/>
</dbReference>
<dbReference type="OrthoDB" id="9786526at2"/>
<keyword evidence="3" id="KW-0238">DNA-binding</keyword>
<proteinExistence type="inferred from homology"/>
<evidence type="ECO:0000259" key="5">
    <source>
        <dbReference type="PROSITE" id="PS50931"/>
    </source>
</evidence>
<keyword evidence="4" id="KW-0804">Transcription</keyword>
<comment type="caution">
    <text evidence="6">The sequence shown here is derived from an EMBL/GenBank/DDBJ whole genome shotgun (WGS) entry which is preliminary data.</text>
</comment>
<dbReference type="SUPFAM" id="SSF46785">
    <property type="entry name" value="Winged helix' DNA-binding domain"/>
    <property type="match status" value="1"/>
</dbReference>
<sequence length="295" mass="33052">MRVLQDFIVFIETAKQGSITQAGHVLNLTPAAVSATIKRLELQFECALFIRSTRSIRLTNEGQLMLEKCQLAVDAIREGISSVQHDPNQIAGHIKLAMPSDIGRNTILPLLDEFMDLHPNLTISVELSDSLIDLYTRPVDASFRYGLPPDSTMVALPIHKTNDRVVCASPSYIKRYGAPKTPYDLTSHNCINFFKPTASHSKWRFYQGKNTVEITAIGNRYADDGAVVKQWVIAGKGIGYKSRLDVKRELESGLLVELLPEWDSDKIPLNLVVTDKRLLTPAIHAIREYLIEKLN</sequence>
<dbReference type="GO" id="GO:0043565">
    <property type="term" value="F:sequence-specific DNA binding"/>
    <property type="evidence" value="ECO:0007669"/>
    <property type="project" value="TreeGrafter"/>
</dbReference>
<dbReference type="InterPro" id="IPR000847">
    <property type="entry name" value="LysR_HTH_N"/>
</dbReference>
<name>A0A3A6QHT0_9VIBR</name>
<reference evidence="6 7" key="1">
    <citation type="submission" date="2018-08" db="EMBL/GenBank/DDBJ databases">
        <title>Vibrio isolated from the Eastern China Marginal Seas.</title>
        <authorList>
            <person name="Li Y."/>
        </authorList>
    </citation>
    <scope>NUCLEOTIDE SEQUENCE [LARGE SCALE GENOMIC DNA]</scope>
    <source>
        <strain evidence="6 7">BEI233</strain>
    </source>
</reference>
<dbReference type="Gene3D" id="1.10.10.10">
    <property type="entry name" value="Winged helix-like DNA-binding domain superfamily/Winged helix DNA-binding domain"/>
    <property type="match status" value="1"/>
</dbReference>
<keyword evidence="2" id="KW-0805">Transcription regulation</keyword>
<dbReference type="Gene3D" id="3.40.190.290">
    <property type="match status" value="1"/>
</dbReference>
<comment type="similarity">
    <text evidence="1">Belongs to the LysR transcriptional regulatory family.</text>
</comment>
<dbReference type="Proteomes" id="UP000273252">
    <property type="component" value="Unassembled WGS sequence"/>
</dbReference>
<dbReference type="Pfam" id="PF03466">
    <property type="entry name" value="LysR_substrate"/>
    <property type="match status" value="1"/>
</dbReference>
<dbReference type="InterPro" id="IPR036390">
    <property type="entry name" value="WH_DNA-bd_sf"/>
</dbReference>
<dbReference type="PROSITE" id="PS50931">
    <property type="entry name" value="HTH_LYSR"/>
    <property type="match status" value="1"/>
</dbReference>
<dbReference type="InterPro" id="IPR036388">
    <property type="entry name" value="WH-like_DNA-bd_sf"/>
</dbReference>
<evidence type="ECO:0000256" key="1">
    <source>
        <dbReference type="ARBA" id="ARBA00009437"/>
    </source>
</evidence>
<dbReference type="InterPro" id="IPR005119">
    <property type="entry name" value="LysR_subst-bd"/>
</dbReference>
<evidence type="ECO:0000313" key="6">
    <source>
        <dbReference type="EMBL" id="RJX69417.1"/>
    </source>
</evidence>
<dbReference type="CDD" id="cd08422">
    <property type="entry name" value="PBP2_CrgA_like"/>
    <property type="match status" value="1"/>
</dbReference>
<evidence type="ECO:0000256" key="4">
    <source>
        <dbReference type="ARBA" id="ARBA00023163"/>
    </source>
</evidence>
<dbReference type="GO" id="GO:0003700">
    <property type="term" value="F:DNA-binding transcription factor activity"/>
    <property type="evidence" value="ECO:0007669"/>
    <property type="project" value="InterPro"/>
</dbReference>
<dbReference type="PANTHER" id="PTHR30537">
    <property type="entry name" value="HTH-TYPE TRANSCRIPTIONAL REGULATOR"/>
    <property type="match status" value="1"/>
</dbReference>
<evidence type="ECO:0000313" key="7">
    <source>
        <dbReference type="Proteomes" id="UP000273252"/>
    </source>
</evidence>
<dbReference type="EMBL" id="QVMU01000016">
    <property type="protein sequence ID" value="RJX69417.1"/>
    <property type="molecule type" value="Genomic_DNA"/>
</dbReference>
<dbReference type="PANTHER" id="PTHR30537:SF21">
    <property type="entry name" value="HTH-TYPE TRANSCRIPTIONAL REGULATOR SINR-RELATED"/>
    <property type="match status" value="1"/>
</dbReference>
<dbReference type="FunFam" id="3.40.190.290:FF:000001">
    <property type="entry name" value="Transcriptional regulator, LysR family"/>
    <property type="match status" value="1"/>
</dbReference>
<dbReference type="GO" id="GO:0006351">
    <property type="term" value="P:DNA-templated transcription"/>
    <property type="evidence" value="ECO:0007669"/>
    <property type="project" value="TreeGrafter"/>
</dbReference>
<evidence type="ECO:0000256" key="2">
    <source>
        <dbReference type="ARBA" id="ARBA00023015"/>
    </source>
</evidence>
<dbReference type="Pfam" id="PF00126">
    <property type="entry name" value="HTH_1"/>
    <property type="match status" value="1"/>
</dbReference>
<evidence type="ECO:0000256" key="3">
    <source>
        <dbReference type="ARBA" id="ARBA00023125"/>
    </source>
</evidence>
<protein>
    <submittedName>
        <fullName evidence="6">LysR family transcriptional regulator</fullName>
    </submittedName>
</protein>
<organism evidence="6 7">
    <name type="scientific">Vibrio sinensis</name>
    <dbReference type="NCBI Taxonomy" id="2302434"/>
    <lineage>
        <taxon>Bacteria</taxon>
        <taxon>Pseudomonadati</taxon>
        <taxon>Pseudomonadota</taxon>
        <taxon>Gammaproteobacteria</taxon>
        <taxon>Vibrionales</taxon>
        <taxon>Vibrionaceae</taxon>
        <taxon>Vibrio</taxon>
    </lineage>
</organism>
<feature type="domain" description="HTH lysR-type" evidence="5">
    <location>
        <begin position="1"/>
        <end position="59"/>
    </location>
</feature>
<dbReference type="RefSeq" id="WP_120033071.1">
    <property type="nucleotide sequence ID" value="NZ_QVMU01000016.1"/>
</dbReference>
<accession>A0A3A6QHT0</accession>
<gene>
    <name evidence="6" type="ORF">DZ860_15640</name>
</gene>